<dbReference type="InterPro" id="IPR001387">
    <property type="entry name" value="Cro/C1-type_HTH"/>
</dbReference>
<dbReference type="EMBL" id="CP096203">
    <property type="protein sequence ID" value="UPQ76788.1"/>
    <property type="molecule type" value="Genomic_DNA"/>
</dbReference>
<name>A0ABY4K7Q5_9FLAO</name>
<organism evidence="2 3">
    <name type="scientific">Chryseobacterium nepalense</name>
    <dbReference type="NCBI Taxonomy" id="1854498"/>
    <lineage>
        <taxon>Bacteria</taxon>
        <taxon>Pseudomonadati</taxon>
        <taxon>Bacteroidota</taxon>
        <taxon>Flavobacteriia</taxon>
        <taxon>Flavobacteriales</taxon>
        <taxon>Weeksellaceae</taxon>
        <taxon>Chryseobacterium group</taxon>
        <taxon>Chryseobacterium</taxon>
    </lineage>
</organism>
<reference evidence="2" key="1">
    <citation type="submission" date="2022-04" db="EMBL/GenBank/DDBJ databases">
        <title>Evolutionary, genomic, and biogeographic characterization of Chryseobacterium nepalense represented by a plastic-degrading bacterium AC3.</title>
        <authorList>
            <person name="Yin Z."/>
            <person name="Liu X."/>
            <person name="Wang D."/>
            <person name="Xie Z."/>
        </authorList>
    </citation>
    <scope>NUCLEOTIDE SEQUENCE</scope>
    <source>
        <strain evidence="2">AC3</strain>
    </source>
</reference>
<dbReference type="Gene3D" id="1.10.260.40">
    <property type="entry name" value="lambda repressor-like DNA-binding domains"/>
    <property type="match status" value="1"/>
</dbReference>
<protein>
    <submittedName>
        <fullName evidence="2">XRE family transcriptional regulator</fullName>
    </submittedName>
</protein>
<keyword evidence="3" id="KW-1185">Reference proteome</keyword>
<accession>A0ABY4K7Q5</accession>
<proteinExistence type="predicted"/>
<feature type="domain" description="HTH cro/C1-type" evidence="1">
    <location>
        <begin position="21"/>
        <end position="42"/>
    </location>
</feature>
<dbReference type="Proteomes" id="UP000830552">
    <property type="component" value="Chromosome"/>
</dbReference>
<evidence type="ECO:0000313" key="2">
    <source>
        <dbReference type="EMBL" id="UPQ76788.1"/>
    </source>
</evidence>
<evidence type="ECO:0000259" key="1">
    <source>
        <dbReference type="PROSITE" id="PS50943"/>
    </source>
</evidence>
<dbReference type="RefSeq" id="WP_248393777.1">
    <property type="nucleotide sequence ID" value="NZ_CP096203.1"/>
</dbReference>
<dbReference type="InterPro" id="IPR010982">
    <property type="entry name" value="Lambda_DNA-bd_dom_sf"/>
</dbReference>
<evidence type="ECO:0000313" key="3">
    <source>
        <dbReference type="Proteomes" id="UP000830552"/>
    </source>
</evidence>
<dbReference type="PROSITE" id="PS50943">
    <property type="entry name" value="HTH_CROC1"/>
    <property type="match status" value="1"/>
</dbReference>
<sequence length="90" mass="10415">MQNCEGYLYLPARARRSRQRGKPSIDTANKLASFLEVSLDYLTGNADVLLDMQTMDRILEVQALPDDIKDKLFYFIDMTVRDYKAKKAYS</sequence>
<gene>
    <name evidence="2" type="ORF">M0D58_04365</name>
</gene>